<name>A0ABW2SR47_9ACTO</name>
<dbReference type="EMBL" id="JBHTEF010000001">
    <property type="protein sequence ID" value="MFC7581968.1"/>
    <property type="molecule type" value="Genomic_DNA"/>
</dbReference>
<reference evidence="4" key="1">
    <citation type="journal article" date="2019" name="Int. J. Syst. Evol. Microbiol.">
        <title>The Global Catalogue of Microorganisms (GCM) 10K type strain sequencing project: providing services to taxonomists for standard genome sequencing and annotation.</title>
        <authorList>
            <consortium name="The Broad Institute Genomics Platform"/>
            <consortium name="The Broad Institute Genome Sequencing Center for Infectious Disease"/>
            <person name="Wu L."/>
            <person name="Ma J."/>
        </authorList>
    </citation>
    <scope>NUCLEOTIDE SEQUENCE [LARGE SCALE GENOMIC DNA]</scope>
    <source>
        <strain evidence="4">CCUG 56698</strain>
    </source>
</reference>
<feature type="transmembrane region" description="Helical" evidence="2">
    <location>
        <begin position="69"/>
        <end position="95"/>
    </location>
</feature>
<comment type="caution">
    <text evidence="3">The sequence shown here is derived from an EMBL/GenBank/DDBJ whole genome shotgun (WGS) entry which is preliminary data.</text>
</comment>
<evidence type="ECO:0000313" key="3">
    <source>
        <dbReference type="EMBL" id="MFC7581968.1"/>
    </source>
</evidence>
<feature type="compositionally biased region" description="Basic and acidic residues" evidence="1">
    <location>
        <begin position="10"/>
        <end position="21"/>
    </location>
</feature>
<keyword evidence="2" id="KW-1133">Transmembrane helix</keyword>
<sequence>MTQATDSGDDAPHGRPEDGSRASDSAVSAWLSPARRWDLTRTALSGAGLLLVVLAAVARGAWMSGASDIPMSALCFGATAVLVLIAVQGGSLAYVTGRWRALGGWAAGGVVVVALVLVALNTLSGRPPDSVSIPVPRLVVLVAGVLLVVIGASRNSDTVHERDASGDDWFVVTGRVLRATQFWNDEQAHEQMRRARAEFDHAQARRAQGSDPLTPREHFGSPEQYAASLTSRPSTAADPVRAGRWYYLISAIVLGVWALWRTYSAGMSWLAVVLFFFAVVAAAMFVWASLRSRRH</sequence>
<gene>
    <name evidence="3" type="ORF">ACFQWG_12260</name>
</gene>
<keyword evidence="4" id="KW-1185">Reference proteome</keyword>
<proteinExistence type="predicted"/>
<evidence type="ECO:0000313" key="4">
    <source>
        <dbReference type="Proteomes" id="UP001596527"/>
    </source>
</evidence>
<dbReference type="RefSeq" id="WP_380975720.1">
    <property type="nucleotide sequence ID" value="NZ_JBHTEF010000001.1"/>
</dbReference>
<feature type="transmembrane region" description="Helical" evidence="2">
    <location>
        <begin position="245"/>
        <end position="263"/>
    </location>
</feature>
<keyword evidence="2" id="KW-0812">Transmembrane</keyword>
<feature type="region of interest" description="Disordered" evidence="1">
    <location>
        <begin position="1"/>
        <end position="24"/>
    </location>
</feature>
<feature type="transmembrane region" description="Helical" evidence="2">
    <location>
        <begin position="135"/>
        <end position="152"/>
    </location>
</feature>
<accession>A0ABW2SR47</accession>
<evidence type="ECO:0000256" key="1">
    <source>
        <dbReference type="SAM" id="MobiDB-lite"/>
    </source>
</evidence>
<evidence type="ECO:0000256" key="2">
    <source>
        <dbReference type="SAM" id="Phobius"/>
    </source>
</evidence>
<feature type="transmembrane region" description="Helical" evidence="2">
    <location>
        <begin position="43"/>
        <end position="63"/>
    </location>
</feature>
<keyword evidence="2" id="KW-0472">Membrane</keyword>
<protein>
    <submittedName>
        <fullName evidence="3">Uncharacterized protein</fullName>
    </submittedName>
</protein>
<dbReference type="Proteomes" id="UP001596527">
    <property type="component" value="Unassembled WGS sequence"/>
</dbReference>
<organism evidence="3 4">
    <name type="scientific">Schaalia naturae</name>
    <dbReference type="NCBI Taxonomy" id="635203"/>
    <lineage>
        <taxon>Bacteria</taxon>
        <taxon>Bacillati</taxon>
        <taxon>Actinomycetota</taxon>
        <taxon>Actinomycetes</taxon>
        <taxon>Actinomycetales</taxon>
        <taxon>Actinomycetaceae</taxon>
        <taxon>Schaalia</taxon>
    </lineage>
</organism>
<feature type="transmembrane region" description="Helical" evidence="2">
    <location>
        <begin position="102"/>
        <end position="123"/>
    </location>
</feature>
<feature type="transmembrane region" description="Helical" evidence="2">
    <location>
        <begin position="269"/>
        <end position="290"/>
    </location>
</feature>